<protein>
    <submittedName>
        <fullName evidence="1">Uncharacterized protein</fullName>
    </submittedName>
</protein>
<proteinExistence type="predicted"/>
<organism evidence="1 2">
    <name type="scientific">Desmophyllum pertusum</name>
    <dbReference type="NCBI Taxonomy" id="174260"/>
    <lineage>
        <taxon>Eukaryota</taxon>
        <taxon>Metazoa</taxon>
        <taxon>Cnidaria</taxon>
        <taxon>Anthozoa</taxon>
        <taxon>Hexacorallia</taxon>
        <taxon>Scleractinia</taxon>
        <taxon>Caryophylliina</taxon>
        <taxon>Caryophylliidae</taxon>
        <taxon>Desmophyllum</taxon>
    </lineage>
</organism>
<evidence type="ECO:0000313" key="1">
    <source>
        <dbReference type="EMBL" id="KAJ7390957.1"/>
    </source>
</evidence>
<sequence length="99" mass="11535">MVDEEFACKGLKYGYSCKIHRKRSKSSINRLSFTESDEHKLERSFINEDSTLDNNTNNATKSTPQMLNLQQVQAVYSTKKMLIQLEKKHKTLVIRPSKR</sequence>
<dbReference type="EMBL" id="MU825409">
    <property type="protein sequence ID" value="KAJ7390957.1"/>
    <property type="molecule type" value="Genomic_DNA"/>
</dbReference>
<comment type="caution">
    <text evidence="1">The sequence shown here is derived from an EMBL/GenBank/DDBJ whole genome shotgun (WGS) entry which is preliminary data.</text>
</comment>
<name>A0A9X0D864_9CNID</name>
<gene>
    <name evidence="1" type="ORF">OS493_020977</name>
</gene>
<keyword evidence="2" id="KW-1185">Reference proteome</keyword>
<dbReference type="AlphaFoldDB" id="A0A9X0D864"/>
<accession>A0A9X0D864</accession>
<reference evidence="1" key="1">
    <citation type="submission" date="2023-01" db="EMBL/GenBank/DDBJ databases">
        <title>Genome assembly of the deep-sea coral Lophelia pertusa.</title>
        <authorList>
            <person name="Herrera S."/>
            <person name="Cordes E."/>
        </authorList>
    </citation>
    <scope>NUCLEOTIDE SEQUENCE</scope>
    <source>
        <strain evidence="1">USNM1676648</strain>
        <tissue evidence="1">Polyp</tissue>
    </source>
</reference>
<dbReference type="Proteomes" id="UP001163046">
    <property type="component" value="Unassembled WGS sequence"/>
</dbReference>
<evidence type="ECO:0000313" key="2">
    <source>
        <dbReference type="Proteomes" id="UP001163046"/>
    </source>
</evidence>